<dbReference type="SUPFAM" id="SSF51621">
    <property type="entry name" value="Phosphoenolpyruvate/pyruvate domain"/>
    <property type="match status" value="1"/>
</dbReference>
<dbReference type="GO" id="GO:0030955">
    <property type="term" value="F:potassium ion binding"/>
    <property type="evidence" value="ECO:0007669"/>
    <property type="project" value="UniProtKB-UniRule"/>
</dbReference>
<evidence type="ECO:0000256" key="2">
    <source>
        <dbReference type="ARBA" id="ARBA00001958"/>
    </source>
</evidence>
<dbReference type="GO" id="GO:0005524">
    <property type="term" value="F:ATP binding"/>
    <property type="evidence" value="ECO:0007669"/>
    <property type="project" value="UniProtKB-KW"/>
</dbReference>
<evidence type="ECO:0000256" key="8">
    <source>
        <dbReference type="ARBA" id="ARBA00022723"/>
    </source>
</evidence>
<keyword evidence="8" id="KW-0479">Metal-binding</keyword>
<dbReference type="AlphaFoldDB" id="A0A9D1Z853"/>
<comment type="similarity">
    <text evidence="4 17">Belongs to the pyruvate kinase family.</text>
</comment>
<accession>A0A9D1Z853</accession>
<evidence type="ECO:0000256" key="14">
    <source>
        <dbReference type="ARBA" id="ARBA00023152"/>
    </source>
</evidence>
<evidence type="ECO:0000256" key="9">
    <source>
        <dbReference type="ARBA" id="ARBA00022741"/>
    </source>
</evidence>
<evidence type="ECO:0000259" key="18">
    <source>
        <dbReference type="Pfam" id="PF00224"/>
    </source>
</evidence>
<comment type="caution">
    <text evidence="20">The sequence shown here is derived from an EMBL/GenBank/DDBJ whole genome shotgun (WGS) entry which is preliminary data.</text>
</comment>
<dbReference type="GO" id="GO:0006950">
    <property type="term" value="P:response to stress"/>
    <property type="evidence" value="ECO:0007669"/>
    <property type="project" value="UniProtKB-ARBA"/>
</dbReference>
<dbReference type="FunFam" id="2.40.33.10:FF:000001">
    <property type="entry name" value="Pyruvate kinase"/>
    <property type="match status" value="1"/>
</dbReference>
<dbReference type="PRINTS" id="PR01050">
    <property type="entry name" value="PYRUVTKNASE"/>
</dbReference>
<dbReference type="PANTHER" id="PTHR11817">
    <property type="entry name" value="PYRUVATE KINASE"/>
    <property type="match status" value="1"/>
</dbReference>
<keyword evidence="9" id="KW-0547">Nucleotide-binding</keyword>
<dbReference type="InterPro" id="IPR018209">
    <property type="entry name" value="Pyrv_Knase_AS"/>
</dbReference>
<dbReference type="Proteomes" id="UP000886824">
    <property type="component" value="Unassembled WGS sequence"/>
</dbReference>
<dbReference type="GO" id="GO:0016301">
    <property type="term" value="F:kinase activity"/>
    <property type="evidence" value="ECO:0007669"/>
    <property type="project" value="UniProtKB-KW"/>
</dbReference>
<evidence type="ECO:0000256" key="10">
    <source>
        <dbReference type="ARBA" id="ARBA00022777"/>
    </source>
</evidence>
<comment type="cofactor">
    <cofactor evidence="1">
        <name>Mg(2+)</name>
        <dbReference type="ChEBI" id="CHEBI:18420"/>
    </cofactor>
</comment>
<evidence type="ECO:0000256" key="5">
    <source>
        <dbReference type="ARBA" id="ARBA00012142"/>
    </source>
</evidence>
<evidence type="ECO:0000256" key="16">
    <source>
        <dbReference type="NCBIfam" id="TIGR01064"/>
    </source>
</evidence>
<dbReference type="NCBIfam" id="NF004978">
    <property type="entry name" value="PRK06354.1"/>
    <property type="match status" value="1"/>
</dbReference>
<dbReference type="NCBIfam" id="NF004491">
    <property type="entry name" value="PRK05826.1"/>
    <property type="match status" value="1"/>
</dbReference>
<keyword evidence="7 17" id="KW-0808">Transferase</keyword>
<evidence type="ECO:0000313" key="21">
    <source>
        <dbReference type="Proteomes" id="UP000886824"/>
    </source>
</evidence>
<evidence type="ECO:0000256" key="12">
    <source>
        <dbReference type="ARBA" id="ARBA00022842"/>
    </source>
</evidence>
<dbReference type="NCBIfam" id="TIGR01064">
    <property type="entry name" value="pyruv_kin"/>
    <property type="match status" value="1"/>
</dbReference>
<sequence>MPMRKTKVICTLGPAVDNEEMMKALILGGMNCARFNFSHGSHEEQLGRLNMFKHVRDTLGFPVATMLDTKGPEIRIKTFANGPVTLEKGGRFVLDTEEVAGDENQVSVTYKNLHKEVAPGCRILVDDGLVELRVEKVDGHKIICEVENGGTLSNNKSINIPDVHIQLPSLTEKDKEDLKFAVEHDFDFIAASFVRKAGDVEDIRACLKEYGGERIRIISKIENREGVDNLDEIITASDGIMVARGDLGVEIPAHEVPILQKKMIKATIRQGKPVITATQMLDSMIRNPRPTRAEVSDVANAVFDGTSCVMLSGETASGKYPVEALKTMVDTAVAAEGAIDYWGRFRENSLTPGVSTINDAITHSCCLTAMDLGASAILAATKSGHTAKVISRYRPACTIVAVCQSEQTRRQLAISWGVHPYLTGEVDSTDRLFSMTVDVARKEGAVKCGDTVVITAGVPIGRSGSTNLIKAQVVGE</sequence>
<evidence type="ECO:0000313" key="20">
    <source>
        <dbReference type="EMBL" id="HIY73806.1"/>
    </source>
</evidence>
<evidence type="ECO:0000256" key="15">
    <source>
        <dbReference type="ARBA" id="ARBA00023317"/>
    </source>
</evidence>
<name>A0A9D1Z853_9FIRM</name>
<dbReference type="EMBL" id="DXCX01000077">
    <property type="protein sequence ID" value="HIY73806.1"/>
    <property type="molecule type" value="Genomic_DNA"/>
</dbReference>
<reference evidence="20" key="1">
    <citation type="journal article" date="2021" name="PeerJ">
        <title>Extensive microbial diversity within the chicken gut microbiome revealed by metagenomics and culture.</title>
        <authorList>
            <person name="Gilroy R."/>
            <person name="Ravi A."/>
            <person name="Getino M."/>
            <person name="Pursley I."/>
            <person name="Horton D.L."/>
            <person name="Alikhan N.F."/>
            <person name="Baker D."/>
            <person name="Gharbi K."/>
            <person name="Hall N."/>
            <person name="Watson M."/>
            <person name="Adriaenssens E.M."/>
            <person name="Foster-Nyarko E."/>
            <person name="Jarju S."/>
            <person name="Secka A."/>
            <person name="Antonio M."/>
            <person name="Oren A."/>
            <person name="Chaudhuri R.R."/>
            <person name="La Ragione R."/>
            <person name="Hildebrand F."/>
            <person name="Pallen M.J."/>
        </authorList>
    </citation>
    <scope>NUCLEOTIDE SEQUENCE</scope>
    <source>
        <strain evidence="20">CHK33-7979</strain>
    </source>
</reference>
<reference evidence="20" key="2">
    <citation type="submission" date="2021-04" db="EMBL/GenBank/DDBJ databases">
        <authorList>
            <person name="Gilroy R."/>
        </authorList>
    </citation>
    <scope>NUCLEOTIDE SEQUENCE</scope>
    <source>
        <strain evidence="20">CHK33-7979</strain>
    </source>
</reference>
<evidence type="ECO:0000256" key="7">
    <source>
        <dbReference type="ARBA" id="ARBA00022679"/>
    </source>
</evidence>
<keyword evidence="14 17" id="KW-0324">Glycolysis</keyword>
<feature type="domain" description="Pyruvate kinase barrel" evidence="18">
    <location>
        <begin position="3"/>
        <end position="324"/>
    </location>
</feature>
<comment type="cofactor">
    <cofactor evidence="2">
        <name>K(+)</name>
        <dbReference type="ChEBI" id="CHEBI:29103"/>
    </cofactor>
</comment>
<evidence type="ECO:0000256" key="11">
    <source>
        <dbReference type="ARBA" id="ARBA00022840"/>
    </source>
</evidence>
<keyword evidence="13" id="KW-0630">Potassium</keyword>
<dbReference type="InterPro" id="IPR015813">
    <property type="entry name" value="Pyrv/PenolPyrv_kinase-like_dom"/>
</dbReference>
<dbReference type="InterPro" id="IPR011037">
    <property type="entry name" value="Pyrv_Knase-like_insert_dom_sf"/>
</dbReference>
<dbReference type="InterPro" id="IPR036918">
    <property type="entry name" value="Pyrv_Knase_C_sf"/>
</dbReference>
<evidence type="ECO:0000256" key="13">
    <source>
        <dbReference type="ARBA" id="ARBA00022958"/>
    </source>
</evidence>
<dbReference type="Gene3D" id="2.40.33.10">
    <property type="entry name" value="PK beta-barrel domain-like"/>
    <property type="match status" value="1"/>
</dbReference>
<protein>
    <recommendedName>
        <fullName evidence="6 16">Pyruvate kinase</fullName>
        <ecNumber evidence="5 16">2.7.1.40</ecNumber>
    </recommendedName>
</protein>
<dbReference type="InterPro" id="IPR040442">
    <property type="entry name" value="Pyrv_kinase-like_dom_sf"/>
</dbReference>
<dbReference type="GO" id="GO:0000287">
    <property type="term" value="F:magnesium ion binding"/>
    <property type="evidence" value="ECO:0007669"/>
    <property type="project" value="UniProtKB-UniRule"/>
</dbReference>
<proteinExistence type="inferred from homology"/>
<feature type="domain" description="Pyruvate kinase C-terminal" evidence="19">
    <location>
        <begin position="359"/>
        <end position="470"/>
    </location>
</feature>
<keyword evidence="12 17" id="KW-0460">Magnesium</keyword>
<keyword evidence="11" id="KW-0067">ATP-binding</keyword>
<evidence type="ECO:0000256" key="3">
    <source>
        <dbReference type="ARBA" id="ARBA00004997"/>
    </source>
</evidence>
<dbReference type="GO" id="GO:0004743">
    <property type="term" value="F:pyruvate kinase activity"/>
    <property type="evidence" value="ECO:0007669"/>
    <property type="project" value="UniProtKB-UniRule"/>
</dbReference>
<gene>
    <name evidence="20" type="primary">pyk</name>
    <name evidence="20" type="ORF">H9826_07520</name>
</gene>
<evidence type="ECO:0000256" key="1">
    <source>
        <dbReference type="ARBA" id="ARBA00001946"/>
    </source>
</evidence>
<dbReference type="InterPro" id="IPR015806">
    <property type="entry name" value="Pyrv_Knase_insert_dom_sf"/>
</dbReference>
<organism evidence="20 21">
    <name type="scientific">Candidatus Intestinimonas merdavium</name>
    <dbReference type="NCBI Taxonomy" id="2838622"/>
    <lineage>
        <taxon>Bacteria</taxon>
        <taxon>Bacillati</taxon>
        <taxon>Bacillota</taxon>
        <taxon>Clostridia</taxon>
        <taxon>Eubacteriales</taxon>
        <taxon>Intestinimonas</taxon>
    </lineage>
</organism>
<dbReference type="Pfam" id="PF02887">
    <property type="entry name" value="PK_C"/>
    <property type="match status" value="1"/>
</dbReference>
<comment type="catalytic activity">
    <reaction evidence="17">
        <text>pyruvate + ATP = phosphoenolpyruvate + ADP + H(+)</text>
        <dbReference type="Rhea" id="RHEA:18157"/>
        <dbReference type="ChEBI" id="CHEBI:15361"/>
        <dbReference type="ChEBI" id="CHEBI:15378"/>
        <dbReference type="ChEBI" id="CHEBI:30616"/>
        <dbReference type="ChEBI" id="CHEBI:58702"/>
        <dbReference type="ChEBI" id="CHEBI:456216"/>
        <dbReference type="EC" id="2.7.1.40"/>
    </reaction>
</comment>
<dbReference type="EC" id="2.7.1.40" evidence="5 16"/>
<dbReference type="InterPro" id="IPR001697">
    <property type="entry name" value="Pyr_Knase"/>
</dbReference>
<evidence type="ECO:0000256" key="4">
    <source>
        <dbReference type="ARBA" id="ARBA00008663"/>
    </source>
</evidence>
<evidence type="ECO:0000256" key="17">
    <source>
        <dbReference type="RuleBase" id="RU000504"/>
    </source>
</evidence>
<dbReference type="SUPFAM" id="SSF52935">
    <property type="entry name" value="PK C-terminal domain-like"/>
    <property type="match status" value="1"/>
</dbReference>
<dbReference type="Gene3D" id="3.40.1380.20">
    <property type="entry name" value="Pyruvate kinase, C-terminal domain"/>
    <property type="match status" value="1"/>
</dbReference>
<evidence type="ECO:0000256" key="6">
    <source>
        <dbReference type="ARBA" id="ARBA00018587"/>
    </source>
</evidence>
<dbReference type="InterPro" id="IPR015793">
    <property type="entry name" value="Pyrv_Knase_brl"/>
</dbReference>
<dbReference type="FunFam" id="3.20.20.60:FF:000001">
    <property type="entry name" value="Pyruvate kinase"/>
    <property type="match status" value="1"/>
</dbReference>
<dbReference type="PROSITE" id="PS00110">
    <property type="entry name" value="PYRUVATE_KINASE"/>
    <property type="match status" value="1"/>
</dbReference>
<keyword evidence="10 17" id="KW-0418">Kinase</keyword>
<keyword evidence="15 20" id="KW-0670">Pyruvate</keyword>
<dbReference type="Gene3D" id="3.20.20.60">
    <property type="entry name" value="Phosphoenolpyruvate-binding domains"/>
    <property type="match status" value="1"/>
</dbReference>
<dbReference type="InterPro" id="IPR015795">
    <property type="entry name" value="Pyrv_Knase_C"/>
</dbReference>
<dbReference type="Pfam" id="PF00224">
    <property type="entry name" value="PK"/>
    <property type="match status" value="1"/>
</dbReference>
<comment type="pathway">
    <text evidence="3 17">Carbohydrate degradation; glycolysis; pyruvate from D-glyceraldehyde 3-phosphate: step 5/5.</text>
</comment>
<dbReference type="SUPFAM" id="SSF50800">
    <property type="entry name" value="PK beta-barrel domain-like"/>
    <property type="match status" value="1"/>
</dbReference>
<evidence type="ECO:0000259" key="19">
    <source>
        <dbReference type="Pfam" id="PF02887"/>
    </source>
</evidence>